<dbReference type="InterPro" id="IPR028051">
    <property type="entry name" value="CheX-like_dom"/>
</dbReference>
<accession>A0A8E2I6Y3</accession>
<dbReference type="Pfam" id="PF13690">
    <property type="entry name" value="CheX"/>
    <property type="match status" value="1"/>
</dbReference>
<dbReference type="InterPro" id="IPR038756">
    <property type="entry name" value="CheX-like"/>
</dbReference>
<dbReference type="PANTHER" id="PTHR39452">
    <property type="entry name" value="CHEY-P PHOSPHATASE CHEX"/>
    <property type="match status" value="1"/>
</dbReference>
<dbReference type="InterPro" id="IPR028976">
    <property type="entry name" value="CheC-like_sf"/>
</dbReference>
<evidence type="ECO:0000256" key="1">
    <source>
        <dbReference type="ARBA" id="ARBA00022500"/>
    </source>
</evidence>
<reference evidence="3 4" key="1">
    <citation type="submission" date="2017-01" db="EMBL/GenBank/DDBJ databases">
        <title>Draft genome sequence of Bacillus oleronius.</title>
        <authorList>
            <person name="Allam M."/>
        </authorList>
    </citation>
    <scope>NUCLEOTIDE SEQUENCE [LARGE SCALE GENOMIC DNA]</scope>
    <source>
        <strain evidence="3 4">DSM 9356</strain>
    </source>
</reference>
<name>A0A8E2I6Y3_9BACI</name>
<dbReference type="EMBL" id="MTLA01000222">
    <property type="protein sequence ID" value="OOP67155.1"/>
    <property type="molecule type" value="Genomic_DNA"/>
</dbReference>
<keyword evidence="1" id="KW-0145">Chemotaxis</keyword>
<protein>
    <submittedName>
        <fullName evidence="3">Chemotaxis protein CheX</fullName>
    </submittedName>
</protein>
<dbReference type="RefSeq" id="WP_071975537.1">
    <property type="nucleotide sequence ID" value="NZ_CP065424.1"/>
</dbReference>
<dbReference type="CDD" id="cd17906">
    <property type="entry name" value="CheX"/>
    <property type="match status" value="1"/>
</dbReference>
<organism evidence="3 4">
    <name type="scientific">Heyndrickxia oleronia</name>
    <dbReference type="NCBI Taxonomy" id="38875"/>
    <lineage>
        <taxon>Bacteria</taxon>
        <taxon>Bacillati</taxon>
        <taxon>Bacillota</taxon>
        <taxon>Bacilli</taxon>
        <taxon>Bacillales</taxon>
        <taxon>Bacillaceae</taxon>
        <taxon>Heyndrickxia</taxon>
    </lineage>
</organism>
<evidence type="ECO:0000259" key="2">
    <source>
        <dbReference type="Pfam" id="PF13690"/>
    </source>
</evidence>
<dbReference type="GO" id="GO:0006935">
    <property type="term" value="P:chemotaxis"/>
    <property type="evidence" value="ECO:0007669"/>
    <property type="project" value="UniProtKB-KW"/>
</dbReference>
<sequence length="150" mass="16116">MTQTKNVTDVLNSTIEALQSVLPFTIIIDSPKLFKSPIAGHTVGVLIGITGDFKGRMIIDAEKEMISKIGEGMFGMPLQEEMLESFAGELGNMLAGNMSTSISQKGFIIDITPPTVIIGHSKFSGFEKALCLPVNIDQSGVLNIILSIEM</sequence>
<dbReference type="Gene3D" id="3.40.1550.10">
    <property type="entry name" value="CheC-like"/>
    <property type="match status" value="1"/>
</dbReference>
<comment type="caution">
    <text evidence="3">The sequence shown here is derived from an EMBL/GenBank/DDBJ whole genome shotgun (WGS) entry which is preliminary data.</text>
</comment>
<gene>
    <name evidence="3" type="ORF">BWZ43_17180</name>
</gene>
<dbReference type="AlphaFoldDB" id="A0A8E2I6Y3"/>
<feature type="domain" description="Chemotaxis phosphatase CheX-like" evidence="2">
    <location>
        <begin position="43"/>
        <end position="120"/>
    </location>
</feature>
<dbReference type="PANTHER" id="PTHR39452:SF1">
    <property type="entry name" value="CHEY-P PHOSPHATASE CHEX"/>
    <property type="match status" value="1"/>
</dbReference>
<keyword evidence="4" id="KW-1185">Reference proteome</keyword>
<evidence type="ECO:0000313" key="3">
    <source>
        <dbReference type="EMBL" id="OOP67155.1"/>
    </source>
</evidence>
<evidence type="ECO:0000313" key="4">
    <source>
        <dbReference type="Proteomes" id="UP000189761"/>
    </source>
</evidence>
<dbReference type="Proteomes" id="UP000189761">
    <property type="component" value="Unassembled WGS sequence"/>
</dbReference>
<dbReference type="SUPFAM" id="SSF103039">
    <property type="entry name" value="CheC-like"/>
    <property type="match status" value="1"/>
</dbReference>
<proteinExistence type="predicted"/>